<accession>A0ABQ5PGE1</accession>
<organism evidence="1 2">
    <name type="scientific">Pseudomonas atacamensis</name>
    <dbReference type="NCBI Taxonomy" id="2565368"/>
    <lineage>
        <taxon>Bacteria</taxon>
        <taxon>Pseudomonadati</taxon>
        <taxon>Pseudomonadota</taxon>
        <taxon>Gammaproteobacteria</taxon>
        <taxon>Pseudomonadales</taxon>
        <taxon>Pseudomonadaceae</taxon>
        <taxon>Pseudomonas</taxon>
    </lineage>
</organism>
<evidence type="ECO:0000313" key="1">
    <source>
        <dbReference type="EMBL" id="GLH42567.1"/>
    </source>
</evidence>
<sequence length="94" mass="10373">MASLGGSSGIIENDLYISAYELLGCALVEKNPLEVIKEFLAVNEGLLGENPEQLYYFVESIIDHSIVRGASPESLIAIAPSSYKPFLRKRFIPR</sequence>
<comment type="caution">
    <text evidence="1">The sequence shown here is derived from an EMBL/GenBank/DDBJ whole genome shotgun (WGS) entry which is preliminary data.</text>
</comment>
<protein>
    <submittedName>
        <fullName evidence="1">Uncharacterized protein</fullName>
    </submittedName>
</protein>
<reference evidence="1" key="3">
    <citation type="journal article" date="2023" name="J. Biotechnol.">
        <title>Draft Genome Sequences of Endophytic Pseudomonas Strains, Isolated from the Interior of Brassicaceae Plants.</title>
        <authorList>
            <person name="Kaneko H."/>
            <person name="Furuya T."/>
        </authorList>
    </citation>
    <scope>NUCLEOTIDE SEQUENCE</scope>
    <source>
        <strain evidence="1">RS3R-1</strain>
    </source>
</reference>
<dbReference type="EMBL" id="BSCQ01000028">
    <property type="protein sequence ID" value="GLH42567.1"/>
    <property type="molecule type" value="Genomic_DNA"/>
</dbReference>
<keyword evidence="2" id="KW-1185">Reference proteome</keyword>
<reference evidence="1" key="2">
    <citation type="submission" date="2022-11" db="EMBL/GenBank/DDBJ databases">
        <title>Draft genome sequencing of Pseudomonas atacamensis RS3R1.</title>
        <authorList>
            <person name="Furuya T."/>
            <person name="Kaneko H."/>
        </authorList>
    </citation>
    <scope>NUCLEOTIDE SEQUENCE</scope>
    <source>
        <strain evidence="1">RS3R-1</strain>
    </source>
</reference>
<proteinExistence type="predicted"/>
<name>A0ABQ5PGE1_9PSED</name>
<gene>
    <name evidence="1" type="ORF">RS3R1_16540</name>
</gene>
<dbReference type="Proteomes" id="UP001145022">
    <property type="component" value="Unassembled WGS sequence"/>
</dbReference>
<reference evidence="1" key="1">
    <citation type="journal article" date="2021" name="Sci. Rep.">
        <title>An efficient direct screening system for microorganisms that activate plant immune responses based on plant-microbe interactions using cultured plant cells.</title>
        <authorList>
            <person name="Kurokawa M."/>
            <person name="Nakano M."/>
            <person name="Kitahata N."/>
            <person name="Kuchitsu K."/>
            <person name="Furuya T."/>
        </authorList>
    </citation>
    <scope>NUCLEOTIDE SEQUENCE</scope>
    <source>
        <strain evidence="1">RS3R-1</strain>
    </source>
</reference>
<evidence type="ECO:0000313" key="2">
    <source>
        <dbReference type="Proteomes" id="UP001145022"/>
    </source>
</evidence>